<feature type="signal peptide" evidence="1">
    <location>
        <begin position="1"/>
        <end position="24"/>
    </location>
</feature>
<feature type="chain" id="PRO_5038454406" evidence="1">
    <location>
        <begin position="25"/>
        <end position="443"/>
    </location>
</feature>
<proteinExistence type="predicted"/>
<keyword evidence="3" id="KW-1185">Reference proteome</keyword>
<dbReference type="EMBL" id="CP001810">
    <property type="protein sequence ID" value="ADL35630.1"/>
    <property type="molecule type" value="Genomic_DNA"/>
</dbReference>
<dbReference type="STRING" id="515622.bpr_I2900"/>
<evidence type="ECO:0000313" key="2">
    <source>
        <dbReference type="EMBL" id="ADL35630.1"/>
    </source>
</evidence>
<keyword evidence="1" id="KW-0732">Signal</keyword>
<dbReference type="InterPro" id="IPR050490">
    <property type="entry name" value="Bact_solute-bd_prot1"/>
</dbReference>
<dbReference type="PANTHER" id="PTHR43649">
    <property type="entry name" value="ARABINOSE-BINDING PROTEIN-RELATED"/>
    <property type="match status" value="1"/>
</dbReference>
<dbReference type="PROSITE" id="PS51257">
    <property type="entry name" value="PROKAR_LIPOPROTEIN"/>
    <property type="match status" value="1"/>
</dbReference>
<name>E0RVU8_BUTPB</name>
<sequence>MKTRIRNIFSCVLSSILLSVGVLSGCGESVPRSDEFAQILEDYDNSGSEEWDFYDPMTTIQISGWLDESCVKNLMAFLANEYPNYNFKYRYISKDSYEYIIDSELSSKTATDVVMMTPSMAKKHAKNRYIEDVSAYCDNFTDKGKEAFMYGNREYAVPSTSDFQCIFYNKEIMQKSNQKLPLSFDGFLDLCDHLQNEMGIKPLSAGLKDSDKVADTALALLASGYLATDEGKKFGSKIAYGQTTFLMEIRPYMYKWQNMCIHKVYTRSMCIMDDTAAIEEFASGKSFMYMGGLSDYNRIKEANPDIKLGTMALSSETIGRAVLIGGCNCGFAVNSFTPNKQMAMDVVGKIATVDGQRALWSDRQGSQTYLKNVVFDNPEEFDEIRSLTSTDRVVMPWNEWGSHSSQIYEVFGRELQKVVLGEQSVEVAFWVIDDEVKQILRED</sequence>
<reference evidence="2 3" key="1">
    <citation type="journal article" date="2010" name="PLoS ONE">
        <title>The glycobiome of the rumen bacterium Butyrivibrio proteoclasticus B316(T) highlights adaptation to a polysaccharide-rich environment.</title>
        <authorList>
            <person name="Kelly W.J."/>
            <person name="Leahy S.C."/>
            <person name="Altermann E."/>
            <person name="Yeoman C.J."/>
            <person name="Dunne J.C."/>
            <person name="Kong Z."/>
            <person name="Pacheco D.M."/>
            <person name="Li D."/>
            <person name="Noel S.J."/>
            <person name="Moon C.D."/>
            <person name="Cookson A.L."/>
            <person name="Attwood G.T."/>
        </authorList>
    </citation>
    <scope>NUCLEOTIDE SEQUENCE [LARGE SCALE GENOMIC DNA]</scope>
    <source>
        <strain evidence="3">ATCC 51982 / DSM 14932 / B316</strain>
    </source>
</reference>
<dbReference type="HOGENOM" id="CLU_031285_12_3_9"/>
<dbReference type="InterPro" id="IPR006059">
    <property type="entry name" value="SBP"/>
</dbReference>
<dbReference type="PANTHER" id="PTHR43649:SF12">
    <property type="entry name" value="DIACETYLCHITOBIOSE BINDING PROTEIN DASA"/>
    <property type="match status" value="1"/>
</dbReference>
<gene>
    <name evidence="2" type="ordered locus">bpr_I2900</name>
</gene>
<dbReference type="SUPFAM" id="SSF53850">
    <property type="entry name" value="Periplasmic binding protein-like II"/>
    <property type="match status" value="1"/>
</dbReference>
<dbReference type="KEGG" id="bpb:bpr_I2900"/>
<protein>
    <submittedName>
        <fullName evidence="2">Sugar ABC transporter substrate-binding protein</fullName>
    </submittedName>
</protein>
<dbReference type="RefSeq" id="WP_013282282.1">
    <property type="nucleotide sequence ID" value="NC_014387.1"/>
</dbReference>
<dbReference type="Proteomes" id="UP000001299">
    <property type="component" value="Chromosome 1"/>
</dbReference>
<evidence type="ECO:0000313" key="3">
    <source>
        <dbReference type="Proteomes" id="UP000001299"/>
    </source>
</evidence>
<dbReference type="AlphaFoldDB" id="E0RVU8"/>
<evidence type="ECO:0000256" key="1">
    <source>
        <dbReference type="SAM" id="SignalP"/>
    </source>
</evidence>
<dbReference type="eggNOG" id="COG1653">
    <property type="taxonomic scope" value="Bacteria"/>
</dbReference>
<dbReference type="Gene3D" id="3.40.190.10">
    <property type="entry name" value="Periplasmic binding protein-like II"/>
    <property type="match status" value="2"/>
</dbReference>
<accession>E0RVU8</accession>
<organism evidence="2 3">
    <name type="scientific">Butyrivibrio proteoclasticus (strain ATCC 51982 / DSM 14932 / B316)</name>
    <name type="common">Clostridium proteoclasticum</name>
    <dbReference type="NCBI Taxonomy" id="515622"/>
    <lineage>
        <taxon>Bacteria</taxon>
        <taxon>Bacillati</taxon>
        <taxon>Bacillota</taxon>
        <taxon>Clostridia</taxon>
        <taxon>Lachnospirales</taxon>
        <taxon>Lachnospiraceae</taxon>
        <taxon>Butyrivibrio</taxon>
    </lineage>
</organism>
<dbReference type="Pfam" id="PF13416">
    <property type="entry name" value="SBP_bac_8"/>
    <property type="match status" value="1"/>
</dbReference>